<keyword evidence="3" id="KW-1185">Reference proteome</keyword>
<dbReference type="Gene3D" id="3.10.110.10">
    <property type="entry name" value="Ubiquitin Conjugating Enzyme"/>
    <property type="match status" value="1"/>
</dbReference>
<accession>A0AAV6WE42</accession>
<reference evidence="2" key="1">
    <citation type="submission" date="2019-10" db="EMBL/GenBank/DDBJ databases">
        <authorList>
            <person name="Zhang R."/>
            <person name="Pan Y."/>
            <person name="Wang J."/>
            <person name="Ma R."/>
            <person name="Yu S."/>
        </authorList>
    </citation>
    <scope>NUCLEOTIDE SEQUENCE</scope>
    <source>
        <strain evidence="2">LA-IB0</strain>
        <tissue evidence="2">Leaf</tissue>
    </source>
</reference>
<dbReference type="SUPFAM" id="SSF54495">
    <property type="entry name" value="UBC-like"/>
    <property type="match status" value="1"/>
</dbReference>
<protein>
    <recommendedName>
        <fullName evidence="1">UBC core domain-containing protein</fullName>
    </recommendedName>
</protein>
<dbReference type="Pfam" id="PF00179">
    <property type="entry name" value="UQ_con"/>
    <property type="match status" value="1"/>
</dbReference>
<organism evidence="2 3">
    <name type="scientific">Buddleja alternifolia</name>
    <dbReference type="NCBI Taxonomy" id="168488"/>
    <lineage>
        <taxon>Eukaryota</taxon>
        <taxon>Viridiplantae</taxon>
        <taxon>Streptophyta</taxon>
        <taxon>Embryophyta</taxon>
        <taxon>Tracheophyta</taxon>
        <taxon>Spermatophyta</taxon>
        <taxon>Magnoliopsida</taxon>
        <taxon>eudicotyledons</taxon>
        <taxon>Gunneridae</taxon>
        <taxon>Pentapetalae</taxon>
        <taxon>asterids</taxon>
        <taxon>lamiids</taxon>
        <taxon>Lamiales</taxon>
        <taxon>Scrophulariaceae</taxon>
        <taxon>Buddlejeae</taxon>
        <taxon>Buddleja</taxon>
    </lineage>
</organism>
<dbReference type="PROSITE" id="PS50127">
    <property type="entry name" value="UBC_2"/>
    <property type="match status" value="1"/>
</dbReference>
<sequence>MEPSLSIPAVCRRIIQKQMADLQKQSFVNEVGSVSGNIYQWHATLLGPPNNPFVGEKFVLNIHFHSDHPLKPPMVRFQTNIFHPNISPSSGGISMRIMRQYWVPHISMLKLLDSIRLMLIEPNLEEAHPDVADTAEIYKNDKAMYESTAQSWSQLYAMEENAQ</sequence>
<dbReference type="PANTHER" id="PTHR24068">
    <property type="entry name" value="UBIQUITIN-CONJUGATING ENZYME E2"/>
    <property type="match status" value="1"/>
</dbReference>
<evidence type="ECO:0000313" key="2">
    <source>
        <dbReference type="EMBL" id="KAG8368878.1"/>
    </source>
</evidence>
<proteinExistence type="predicted"/>
<dbReference type="InterPro" id="IPR016135">
    <property type="entry name" value="UBQ-conjugating_enzyme/RWD"/>
</dbReference>
<dbReference type="SMART" id="SM00212">
    <property type="entry name" value="UBCc"/>
    <property type="match status" value="1"/>
</dbReference>
<dbReference type="InterPro" id="IPR000608">
    <property type="entry name" value="UBC"/>
</dbReference>
<comment type="caution">
    <text evidence="2">The sequence shown here is derived from an EMBL/GenBank/DDBJ whole genome shotgun (WGS) entry which is preliminary data.</text>
</comment>
<evidence type="ECO:0000313" key="3">
    <source>
        <dbReference type="Proteomes" id="UP000826271"/>
    </source>
</evidence>
<evidence type="ECO:0000259" key="1">
    <source>
        <dbReference type="PROSITE" id="PS50127"/>
    </source>
</evidence>
<name>A0AAV6WE42_9LAMI</name>
<gene>
    <name evidence="2" type="ORF">BUALT_Bualt15G0092400</name>
</gene>
<feature type="domain" description="UBC core" evidence="1">
    <location>
        <begin position="10"/>
        <end position="158"/>
    </location>
</feature>
<dbReference type="Proteomes" id="UP000826271">
    <property type="component" value="Unassembled WGS sequence"/>
</dbReference>
<dbReference type="AlphaFoldDB" id="A0AAV6WE42"/>
<dbReference type="EMBL" id="WHWC01000015">
    <property type="protein sequence ID" value="KAG8368878.1"/>
    <property type="molecule type" value="Genomic_DNA"/>
</dbReference>